<feature type="domain" description="Gcp-like" evidence="1">
    <location>
        <begin position="31"/>
        <end position="126"/>
    </location>
</feature>
<dbReference type="RefSeq" id="WP_146373686.1">
    <property type="nucleotide sequence ID" value="NZ_SJPP01000003.1"/>
</dbReference>
<protein>
    <submittedName>
        <fullName evidence="2">tRNA threonylcarbamoyladenosine biosynthesis protein TsaB</fullName>
    </submittedName>
</protein>
<name>A0A5C6B4I9_9PLAN</name>
<evidence type="ECO:0000259" key="1">
    <source>
        <dbReference type="Pfam" id="PF00814"/>
    </source>
</evidence>
<sequence>MLTLGLETSLIPGSIALCDDGICLEERTLQTDRRHAETLIPEIQGLLAEHGYHLRDCQAVAVSEGPGSFTGLRIGVTCAKTLAYATGAKLAAIPTLTSVAHNVVDDVQRLFVVSDAQRKQLFCAEFGRDDNGIWEQVTAITIVDADEFASQRNPHDHVTGPGVIKFAELFRDRCTILPPATWMPHAAVIAQIGEQEIRAERTADIWGLQPFYLRKSAAEERWAG</sequence>
<keyword evidence="3" id="KW-1185">Reference proteome</keyword>
<organism evidence="2 3">
    <name type="scientific">Symmachiella macrocystis</name>
    <dbReference type="NCBI Taxonomy" id="2527985"/>
    <lineage>
        <taxon>Bacteria</taxon>
        <taxon>Pseudomonadati</taxon>
        <taxon>Planctomycetota</taxon>
        <taxon>Planctomycetia</taxon>
        <taxon>Planctomycetales</taxon>
        <taxon>Planctomycetaceae</taxon>
        <taxon>Symmachiella</taxon>
    </lineage>
</organism>
<dbReference type="AlphaFoldDB" id="A0A5C6B4I9"/>
<dbReference type="EMBL" id="SJPP01000003">
    <property type="protein sequence ID" value="TWU06840.1"/>
    <property type="molecule type" value="Genomic_DNA"/>
</dbReference>
<evidence type="ECO:0000313" key="3">
    <source>
        <dbReference type="Proteomes" id="UP000320735"/>
    </source>
</evidence>
<proteinExistence type="predicted"/>
<reference evidence="2 3" key="1">
    <citation type="submission" date="2019-02" db="EMBL/GenBank/DDBJ databases">
        <title>Deep-cultivation of Planctomycetes and their phenomic and genomic characterization uncovers novel biology.</title>
        <authorList>
            <person name="Wiegand S."/>
            <person name="Jogler M."/>
            <person name="Boedeker C."/>
            <person name="Pinto D."/>
            <person name="Vollmers J."/>
            <person name="Rivas-Marin E."/>
            <person name="Kohn T."/>
            <person name="Peeters S.H."/>
            <person name="Heuer A."/>
            <person name="Rast P."/>
            <person name="Oberbeckmann S."/>
            <person name="Bunk B."/>
            <person name="Jeske O."/>
            <person name="Meyerdierks A."/>
            <person name="Storesund J.E."/>
            <person name="Kallscheuer N."/>
            <person name="Luecker S."/>
            <person name="Lage O.M."/>
            <person name="Pohl T."/>
            <person name="Merkel B.J."/>
            <person name="Hornburger P."/>
            <person name="Mueller R.-W."/>
            <person name="Bruemmer F."/>
            <person name="Labrenz M."/>
            <person name="Spormann A.M."/>
            <person name="Op Den Camp H."/>
            <person name="Overmann J."/>
            <person name="Amann R."/>
            <person name="Jetten M.S.M."/>
            <person name="Mascher T."/>
            <person name="Medema M.H."/>
            <person name="Devos D.P."/>
            <person name="Kaster A.-K."/>
            <person name="Ovreas L."/>
            <person name="Rohde M."/>
            <person name="Galperin M.Y."/>
            <person name="Jogler C."/>
        </authorList>
    </citation>
    <scope>NUCLEOTIDE SEQUENCE [LARGE SCALE GENOMIC DNA]</scope>
    <source>
        <strain evidence="2 3">CA54</strain>
    </source>
</reference>
<dbReference type="InterPro" id="IPR043129">
    <property type="entry name" value="ATPase_NBD"/>
</dbReference>
<dbReference type="NCBIfam" id="TIGR03725">
    <property type="entry name" value="T6A_YeaZ"/>
    <property type="match status" value="1"/>
</dbReference>
<dbReference type="SUPFAM" id="SSF53067">
    <property type="entry name" value="Actin-like ATPase domain"/>
    <property type="match status" value="2"/>
</dbReference>
<dbReference type="Pfam" id="PF00814">
    <property type="entry name" value="TsaD"/>
    <property type="match status" value="1"/>
</dbReference>
<comment type="caution">
    <text evidence="2">The sequence shown here is derived from an EMBL/GenBank/DDBJ whole genome shotgun (WGS) entry which is preliminary data.</text>
</comment>
<dbReference type="GO" id="GO:0002949">
    <property type="term" value="P:tRNA threonylcarbamoyladenosine modification"/>
    <property type="evidence" value="ECO:0007669"/>
    <property type="project" value="InterPro"/>
</dbReference>
<dbReference type="Proteomes" id="UP000320735">
    <property type="component" value="Unassembled WGS sequence"/>
</dbReference>
<dbReference type="GO" id="GO:0005829">
    <property type="term" value="C:cytosol"/>
    <property type="evidence" value="ECO:0007669"/>
    <property type="project" value="TreeGrafter"/>
</dbReference>
<accession>A0A5C6B4I9</accession>
<dbReference type="Gene3D" id="3.30.420.40">
    <property type="match status" value="2"/>
</dbReference>
<gene>
    <name evidence="2" type="primary">tsaB</name>
    <name evidence="2" type="ORF">CA54_52400</name>
</gene>
<dbReference type="InterPro" id="IPR022496">
    <property type="entry name" value="T6A_TsaB"/>
</dbReference>
<dbReference type="InterPro" id="IPR000905">
    <property type="entry name" value="Gcp-like_dom"/>
</dbReference>
<dbReference type="PANTHER" id="PTHR11735:SF11">
    <property type="entry name" value="TRNA THREONYLCARBAMOYLADENOSINE BIOSYNTHESIS PROTEIN TSAB"/>
    <property type="match status" value="1"/>
</dbReference>
<dbReference type="PANTHER" id="PTHR11735">
    <property type="entry name" value="TRNA N6-ADENOSINE THREONYLCARBAMOYLTRANSFERASE"/>
    <property type="match status" value="1"/>
</dbReference>
<dbReference type="OrthoDB" id="9784166at2"/>
<dbReference type="CDD" id="cd24032">
    <property type="entry name" value="ASKHA_NBD_TsaB"/>
    <property type="match status" value="1"/>
</dbReference>
<evidence type="ECO:0000313" key="2">
    <source>
        <dbReference type="EMBL" id="TWU06840.1"/>
    </source>
</evidence>